<dbReference type="AlphaFoldDB" id="A0A512J241"/>
<evidence type="ECO:0000313" key="1">
    <source>
        <dbReference type="EMBL" id="GEP04024.1"/>
    </source>
</evidence>
<keyword evidence="4" id="KW-1185">Reference proteome</keyword>
<comment type="caution">
    <text evidence="1">The sequence shown here is derived from an EMBL/GenBank/DDBJ whole genome shotgun (WGS) entry which is preliminary data.</text>
</comment>
<accession>A0A512J241</accession>
<evidence type="ECO:0000313" key="3">
    <source>
        <dbReference type="Proteomes" id="UP000321960"/>
    </source>
</evidence>
<evidence type="ECO:0000313" key="4">
    <source>
        <dbReference type="Proteomes" id="UP001156856"/>
    </source>
</evidence>
<proteinExistence type="predicted"/>
<gene>
    <name evidence="2" type="ORF">GCM10007888_24360</name>
    <name evidence="1" type="ORF">MOX02_20620</name>
</gene>
<organism evidence="1 3">
    <name type="scientific">Methylobacterium oxalidis</name>
    <dbReference type="NCBI Taxonomy" id="944322"/>
    <lineage>
        <taxon>Bacteria</taxon>
        <taxon>Pseudomonadati</taxon>
        <taxon>Pseudomonadota</taxon>
        <taxon>Alphaproteobacteria</taxon>
        <taxon>Hyphomicrobiales</taxon>
        <taxon>Methylobacteriaceae</taxon>
        <taxon>Methylobacterium</taxon>
    </lineage>
</organism>
<protein>
    <submittedName>
        <fullName evidence="1">Uncharacterized protein</fullName>
    </submittedName>
</protein>
<dbReference type="EMBL" id="BSPK01000033">
    <property type="protein sequence ID" value="GLS64055.1"/>
    <property type="molecule type" value="Genomic_DNA"/>
</dbReference>
<dbReference type="Proteomes" id="UP001156856">
    <property type="component" value="Unassembled WGS sequence"/>
</dbReference>
<dbReference type="EMBL" id="BJZU01000033">
    <property type="protein sequence ID" value="GEP04024.1"/>
    <property type="molecule type" value="Genomic_DNA"/>
</dbReference>
<dbReference type="RefSeq" id="WP_147025680.1">
    <property type="nucleotide sequence ID" value="NZ_BJZU01000033.1"/>
</dbReference>
<reference evidence="1 3" key="3">
    <citation type="submission" date="2019-07" db="EMBL/GenBank/DDBJ databases">
        <title>Whole genome shotgun sequence of Methylobacterium oxalidis NBRC 107715.</title>
        <authorList>
            <person name="Hosoyama A."/>
            <person name="Uohara A."/>
            <person name="Ohji S."/>
            <person name="Ichikawa N."/>
        </authorList>
    </citation>
    <scope>NUCLEOTIDE SEQUENCE [LARGE SCALE GENOMIC DNA]</scope>
    <source>
        <strain evidence="1 3">NBRC 107715</strain>
    </source>
</reference>
<reference evidence="2" key="4">
    <citation type="submission" date="2023-01" db="EMBL/GenBank/DDBJ databases">
        <title>Draft genome sequence of Methylobacterium oxalidis strain NBRC 107715.</title>
        <authorList>
            <person name="Sun Q."/>
            <person name="Mori K."/>
        </authorList>
    </citation>
    <scope>NUCLEOTIDE SEQUENCE</scope>
    <source>
        <strain evidence="2">NBRC 107715</strain>
    </source>
</reference>
<reference evidence="4" key="2">
    <citation type="journal article" date="2019" name="Int. J. Syst. Evol. Microbiol.">
        <title>The Global Catalogue of Microorganisms (GCM) 10K type strain sequencing project: providing services to taxonomists for standard genome sequencing and annotation.</title>
        <authorList>
            <consortium name="The Broad Institute Genomics Platform"/>
            <consortium name="The Broad Institute Genome Sequencing Center for Infectious Disease"/>
            <person name="Wu L."/>
            <person name="Ma J."/>
        </authorList>
    </citation>
    <scope>NUCLEOTIDE SEQUENCE [LARGE SCALE GENOMIC DNA]</scope>
    <source>
        <strain evidence="4">NBRC 107715</strain>
    </source>
</reference>
<dbReference type="OrthoDB" id="8266301at2"/>
<evidence type="ECO:0000313" key="2">
    <source>
        <dbReference type="EMBL" id="GLS64055.1"/>
    </source>
</evidence>
<name>A0A512J241_9HYPH</name>
<sequence>MTISWPLSRQQVLDADGRPHLVPRAYFYAAGTTDPLTVYADPELTDALPWPVVADGFGRFPRVYLPAGLYREEVCGAYDEPLWNDDGLGEAVATDGGTDPDTIDPTAINTTGDVVWRMDASIKPGWVRMNGRTVGGAGSGATELASVSARALYLYLWNTFGDGIAPVTGGRGQNAADDFTAGKPIAVPTMQGLVAVGLDDMGSSAANKIQTSTNLTLTAGQVTATVADGSRITRYMMITAAGVPAGTYVSDRNGNTITMSAAANPGSTGTVAARFSIFGDAQLPGQTGADDIQDLALGNLPADLPDGQVTVNYPNVTDTYYPNTVPIGSGGGTAVTAVAPGVAVNTQSTPPTPYNVPISNPGGGVPISTLQPGRLGTFYMKI</sequence>
<reference evidence="2" key="1">
    <citation type="journal article" date="2014" name="Int. J. Syst. Evol. Microbiol.">
        <title>Complete genome of a new Firmicutes species belonging to the dominant human colonic microbiota ('Ruminococcus bicirculans') reveals two chromosomes and a selective capacity to utilize plant glucans.</title>
        <authorList>
            <consortium name="NISC Comparative Sequencing Program"/>
            <person name="Wegmann U."/>
            <person name="Louis P."/>
            <person name="Goesmann A."/>
            <person name="Henrissat B."/>
            <person name="Duncan S.H."/>
            <person name="Flint H.J."/>
        </authorList>
    </citation>
    <scope>NUCLEOTIDE SEQUENCE</scope>
    <source>
        <strain evidence="2">NBRC 107715</strain>
    </source>
</reference>
<dbReference type="Proteomes" id="UP000321960">
    <property type="component" value="Unassembled WGS sequence"/>
</dbReference>